<accession>A0A556N253</accession>
<sequence length="84" mass="9551">MKLRILAFPVFFGLILTSCGEDSICDCIRASDELNAKYDELRTKALSNKGQKEVKELIKTKKAKCKEFEQMSGPEMMKRKASCK</sequence>
<protein>
    <recommendedName>
        <fullName evidence="3">Lipoprotein</fullName>
    </recommendedName>
</protein>
<organism evidence="1 2">
    <name type="scientific">Fluviicola chungangensis</name>
    <dbReference type="NCBI Taxonomy" id="2597671"/>
    <lineage>
        <taxon>Bacteria</taxon>
        <taxon>Pseudomonadati</taxon>
        <taxon>Bacteroidota</taxon>
        <taxon>Flavobacteriia</taxon>
        <taxon>Flavobacteriales</taxon>
        <taxon>Crocinitomicaceae</taxon>
        <taxon>Fluviicola</taxon>
    </lineage>
</organism>
<evidence type="ECO:0000313" key="2">
    <source>
        <dbReference type="Proteomes" id="UP000316008"/>
    </source>
</evidence>
<keyword evidence="2" id="KW-1185">Reference proteome</keyword>
<gene>
    <name evidence="1" type="ORF">FO442_03725</name>
</gene>
<dbReference type="RefSeq" id="WP_144331811.1">
    <property type="nucleotide sequence ID" value="NZ_VLPL01000002.1"/>
</dbReference>
<dbReference type="AlphaFoldDB" id="A0A556N253"/>
<name>A0A556N253_9FLAO</name>
<dbReference type="EMBL" id="VLPL01000002">
    <property type="protein sequence ID" value="TSJ46274.1"/>
    <property type="molecule type" value="Genomic_DNA"/>
</dbReference>
<comment type="caution">
    <text evidence="1">The sequence shown here is derived from an EMBL/GenBank/DDBJ whole genome shotgun (WGS) entry which is preliminary data.</text>
</comment>
<evidence type="ECO:0008006" key="3">
    <source>
        <dbReference type="Google" id="ProtNLM"/>
    </source>
</evidence>
<dbReference type="Proteomes" id="UP000316008">
    <property type="component" value="Unassembled WGS sequence"/>
</dbReference>
<dbReference type="PROSITE" id="PS51257">
    <property type="entry name" value="PROKAR_LIPOPROTEIN"/>
    <property type="match status" value="1"/>
</dbReference>
<proteinExistence type="predicted"/>
<evidence type="ECO:0000313" key="1">
    <source>
        <dbReference type="EMBL" id="TSJ46274.1"/>
    </source>
</evidence>
<reference evidence="1 2" key="1">
    <citation type="submission" date="2019-07" db="EMBL/GenBank/DDBJ databases">
        <authorList>
            <person name="Huq M.A."/>
        </authorList>
    </citation>
    <scope>NUCLEOTIDE SEQUENCE [LARGE SCALE GENOMIC DNA]</scope>
    <source>
        <strain evidence="1 2">MAH-3</strain>
    </source>
</reference>
<dbReference type="OrthoDB" id="1467817at2"/>